<reference evidence="2 6" key="3">
    <citation type="journal article" date="2022" name="Med Res Arch">
        <title>Genomic identification of streptococcal strains and relation to clinical characteristics. A substudy to The Partial Oral Treatment of Endocarditis (POET) Trial.</title>
        <authorList>
            <person name="Christensen J."/>
            <person name="Jensen C."/>
            <person name="Dargis R."/>
            <person name="Nielsen X."/>
            <person name="Pries- Heje M."/>
            <person name="Wiingaard C."/>
            <person name="Ihlemann N."/>
            <person name="Gill S."/>
            <person name="Bruun N."/>
            <person name="Elming H."/>
            <person name="Povlsen J."/>
            <person name="Madsen T."/>
            <person name="Jensen K."/>
            <person name="Fuursted K."/>
            <person name="Ostergaard L."/>
            <person name="Christiansen U."/>
            <person name="Rosenvinge F."/>
            <person name="Helweg-Larsen J."/>
            <person name="Fosbol E."/>
            <person name="Kober L."/>
            <person name="Torp-Pedersen C."/>
            <person name="Tonder N."/>
            <person name="Moser C."/>
            <person name="Iversen K."/>
            <person name="Bundgaard H."/>
        </authorList>
    </citation>
    <scope>NUCLEOTIDE SEQUENCE [LARGE SCALE GENOMIC DNA]</scope>
    <source>
        <strain evidence="2 6">K16259064</strain>
    </source>
</reference>
<name>A0A139PQ01_STROR</name>
<evidence type="ECO:0000313" key="1">
    <source>
        <dbReference type="EMBL" id="KXT97129.1"/>
    </source>
</evidence>
<dbReference type="EMBL" id="RMVK01000007">
    <property type="protein sequence ID" value="RSK16272.1"/>
    <property type="molecule type" value="Genomic_DNA"/>
</dbReference>
<dbReference type="EMBL" id="JAKUVW010000005">
    <property type="protein sequence ID" value="MCY7060904.1"/>
    <property type="molecule type" value="Genomic_DNA"/>
</dbReference>
<dbReference type="RefSeq" id="WP_003074627.1">
    <property type="nucleotide sequence ID" value="NZ_JAKUVW010000005.1"/>
</dbReference>
<dbReference type="Proteomes" id="UP000070220">
    <property type="component" value="Unassembled WGS sequence"/>
</dbReference>
<dbReference type="EMBL" id="LQRP01000050">
    <property type="protein sequence ID" value="KXT97129.1"/>
    <property type="molecule type" value="Genomic_DNA"/>
</dbReference>
<dbReference type="Pfam" id="PF16157">
    <property type="entry name" value="DUF4865"/>
    <property type="match status" value="1"/>
</dbReference>
<reference evidence="2" key="4">
    <citation type="submission" date="2022-02" db="EMBL/GenBank/DDBJ databases">
        <authorList>
            <person name="Christensen J.J.E."/>
            <person name="Jensen C.S."/>
            <person name="Nielsen X.C."/>
            <person name="Dargis R."/>
        </authorList>
    </citation>
    <scope>NUCLEOTIDE SEQUENCE</scope>
    <source>
        <strain evidence="2">K16259064</strain>
    </source>
</reference>
<dbReference type="InterPro" id="IPR032349">
    <property type="entry name" value="DUF4865"/>
</dbReference>
<evidence type="ECO:0000313" key="2">
    <source>
        <dbReference type="EMBL" id="MCY7060904.1"/>
    </source>
</evidence>
<comment type="caution">
    <text evidence="3">The sequence shown here is derived from an EMBL/GenBank/DDBJ whole genome shotgun (WGS) entry which is preliminary data.</text>
</comment>
<dbReference type="Proteomes" id="UP001207177">
    <property type="component" value="Unassembled WGS sequence"/>
</dbReference>
<protein>
    <submittedName>
        <fullName evidence="2">DUF4865 family protein</fullName>
    </submittedName>
</protein>
<accession>A0A139PQ01</accession>
<evidence type="ECO:0000313" key="4">
    <source>
        <dbReference type="Proteomes" id="UP000070220"/>
    </source>
</evidence>
<sequence>MQAMQYTIKLPADYDMDIIRQRVRNTGHLMDGFDDLFFKVYLISEKSEGQLFNSYCPLYIWKNTNGMTKFIFDGYFDHILNSFGWQNIEIGITSSVEISDHFDSSKYATLEVIDIEASESLKSFTIHEQMQNNESGKAVIFNPDKWKKCIFTFYTNKPDTQLPTFEILHISQ</sequence>
<dbReference type="Proteomes" id="UP000267979">
    <property type="component" value="Unassembled WGS sequence"/>
</dbReference>
<gene>
    <name evidence="3" type="ORF">D8844_08210</name>
    <name evidence="2" type="ORF">MK395_08855</name>
    <name evidence="1" type="ORF">SORDD30_01785</name>
</gene>
<reference evidence="1 4" key="1">
    <citation type="submission" date="2016-01" db="EMBL/GenBank/DDBJ databases">
        <title>Highly variable Streptococcus oralis are common among viridans streptococci isolated from primates.</title>
        <authorList>
            <person name="Denapaite D."/>
            <person name="Rieger M."/>
            <person name="Koendgen S."/>
            <person name="Brueckner R."/>
            <person name="Ochigava I."/>
            <person name="Kappeler P."/>
            <person name="Maetz-Rensing K."/>
            <person name="Leendertz F."/>
            <person name="Hakenbeck R."/>
        </authorList>
    </citation>
    <scope>NUCLEOTIDE SEQUENCE [LARGE SCALE GENOMIC DNA]</scope>
    <source>
        <strain evidence="1 4">DD30</strain>
    </source>
</reference>
<dbReference type="AlphaFoldDB" id="A0A139PQ01"/>
<evidence type="ECO:0000313" key="6">
    <source>
        <dbReference type="Proteomes" id="UP001207177"/>
    </source>
</evidence>
<reference evidence="3 5" key="2">
    <citation type="submission" date="2018-11" db="EMBL/GenBank/DDBJ databases">
        <title>Species Designations Belie Phenotypic and Genotypic Heterogeneity in Oral Streptococci.</title>
        <authorList>
            <person name="Velsko I."/>
        </authorList>
    </citation>
    <scope>NUCLEOTIDE SEQUENCE [LARGE SCALE GENOMIC DNA]</scope>
    <source>
        <strain evidence="3 5">BCC52</strain>
    </source>
</reference>
<dbReference type="PATRIC" id="fig|1303.80.peg.1222"/>
<organism evidence="3 5">
    <name type="scientific">Streptococcus oralis</name>
    <dbReference type="NCBI Taxonomy" id="1303"/>
    <lineage>
        <taxon>Bacteria</taxon>
        <taxon>Bacillati</taxon>
        <taxon>Bacillota</taxon>
        <taxon>Bacilli</taxon>
        <taxon>Lactobacillales</taxon>
        <taxon>Streptococcaceae</taxon>
        <taxon>Streptococcus</taxon>
    </lineage>
</organism>
<evidence type="ECO:0000313" key="3">
    <source>
        <dbReference type="EMBL" id="RSK16272.1"/>
    </source>
</evidence>
<proteinExistence type="predicted"/>
<dbReference type="GeneID" id="57844043"/>
<evidence type="ECO:0000313" key="5">
    <source>
        <dbReference type="Proteomes" id="UP000267979"/>
    </source>
</evidence>